<dbReference type="EMBL" id="JAJSOW010000101">
    <property type="protein sequence ID" value="KAI9182255.1"/>
    <property type="molecule type" value="Genomic_DNA"/>
</dbReference>
<proteinExistence type="predicted"/>
<evidence type="ECO:0000313" key="2">
    <source>
        <dbReference type="Proteomes" id="UP001064489"/>
    </source>
</evidence>
<accession>A0AAD5NUT4</accession>
<name>A0AAD5NUT4_ACENE</name>
<organism evidence="1 2">
    <name type="scientific">Acer negundo</name>
    <name type="common">Box elder</name>
    <dbReference type="NCBI Taxonomy" id="4023"/>
    <lineage>
        <taxon>Eukaryota</taxon>
        <taxon>Viridiplantae</taxon>
        <taxon>Streptophyta</taxon>
        <taxon>Embryophyta</taxon>
        <taxon>Tracheophyta</taxon>
        <taxon>Spermatophyta</taxon>
        <taxon>Magnoliopsida</taxon>
        <taxon>eudicotyledons</taxon>
        <taxon>Gunneridae</taxon>
        <taxon>Pentapetalae</taxon>
        <taxon>rosids</taxon>
        <taxon>malvids</taxon>
        <taxon>Sapindales</taxon>
        <taxon>Sapindaceae</taxon>
        <taxon>Hippocastanoideae</taxon>
        <taxon>Acereae</taxon>
        <taxon>Acer</taxon>
    </lineage>
</organism>
<keyword evidence="2" id="KW-1185">Reference proteome</keyword>
<evidence type="ECO:0000313" key="1">
    <source>
        <dbReference type="EMBL" id="KAI9182255.1"/>
    </source>
</evidence>
<reference evidence="1" key="1">
    <citation type="journal article" date="2022" name="Plant J.">
        <title>Strategies of tolerance reflected in two North American maple genomes.</title>
        <authorList>
            <person name="McEvoy S.L."/>
            <person name="Sezen U.U."/>
            <person name="Trouern-Trend A."/>
            <person name="McMahon S.M."/>
            <person name="Schaberg P.G."/>
            <person name="Yang J."/>
            <person name="Wegrzyn J.L."/>
            <person name="Swenson N.G."/>
        </authorList>
    </citation>
    <scope>NUCLEOTIDE SEQUENCE</scope>
    <source>
        <strain evidence="1">91603</strain>
    </source>
</reference>
<dbReference type="Proteomes" id="UP001064489">
    <property type="component" value="Chromosome 4"/>
</dbReference>
<comment type="caution">
    <text evidence="1">The sequence shown here is derived from an EMBL/GenBank/DDBJ whole genome shotgun (WGS) entry which is preliminary data.</text>
</comment>
<sequence>MAFTHELLQGRLNWSLSKRGASTYRELMERAKNYATVEDIGHSKMFDMTSKPLKTSGTSRSKDWSRLKLKLSIFFKPDIRSNSD</sequence>
<gene>
    <name evidence="1" type="ORF">LWI28_023602</name>
</gene>
<reference evidence="1" key="2">
    <citation type="submission" date="2023-02" db="EMBL/GenBank/DDBJ databases">
        <authorList>
            <person name="Swenson N.G."/>
            <person name="Wegrzyn J.L."/>
            <person name="Mcevoy S.L."/>
        </authorList>
    </citation>
    <scope>NUCLEOTIDE SEQUENCE</scope>
    <source>
        <strain evidence="1">91603</strain>
        <tissue evidence="1">Leaf</tissue>
    </source>
</reference>
<dbReference type="AlphaFoldDB" id="A0AAD5NUT4"/>
<protein>
    <submittedName>
        <fullName evidence="1">Uncharacterized protein</fullName>
    </submittedName>
</protein>